<accession>A0ABQ9XU87</accession>
<name>A0ABQ9XU87_9EUKA</name>
<comment type="caution">
    <text evidence="3">The sequence shown here is derived from an EMBL/GenBank/DDBJ whole genome shotgun (WGS) entry which is preliminary data.</text>
</comment>
<dbReference type="Proteomes" id="UP001281761">
    <property type="component" value="Unassembled WGS sequence"/>
</dbReference>
<feature type="compositionally biased region" description="Basic and acidic residues" evidence="1">
    <location>
        <begin position="278"/>
        <end position="287"/>
    </location>
</feature>
<organism evidence="3 4">
    <name type="scientific">Blattamonas nauphoetae</name>
    <dbReference type="NCBI Taxonomy" id="2049346"/>
    <lineage>
        <taxon>Eukaryota</taxon>
        <taxon>Metamonada</taxon>
        <taxon>Preaxostyla</taxon>
        <taxon>Oxymonadida</taxon>
        <taxon>Blattamonas</taxon>
    </lineage>
</organism>
<proteinExistence type="predicted"/>
<keyword evidence="4" id="KW-1185">Reference proteome</keyword>
<evidence type="ECO:0000313" key="4">
    <source>
        <dbReference type="Proteomes" id="UP001281761"/>
    </source>
</evidence>
<evidence type="ECO:0000256" key="1">
    <source>
        <dbReference type="SAM" id="MobiDB-lite"/>
    </source>
</evidence>
<feature type="signal peptide" evidence="2">
    <location>
        <begin position="1"/>
        <end position="21"/>
    </location>
</feature>
<gene>
    <name evidence="3" type="ORF">BLNAU_9970</name>
</gene>
<feature type="region of interest" description="Disordered" evidence="1">
    <location>
        <begin position="185"/>
        <end position="294"/>
    </location>
</feature>
<protein>
    <submittedName>
        <fullName evidence="3">Uncharacterized protein</fullName>
    </submittedName>
</protein>
<evidence type="ECO:0000256" key="2">
    <source>
        <dbReference type="SAM" id="SignalP"/>
    </source>
</evidence>
<feature type="compositionally biased region" description="Acidic residues" evidence="1">
    <location>
        <begin position="231"/>
        <end position="268"/>
    </location>
</feature>
<dbReference type="EMBL" id="JARBJD010000071">
    <property type="protein sequence ID" value="KAK2955039.1"/>
    <property type="molecule type" value="Genomic_DNA"/>
</dbReference>
<keyword evidence="2" id="KW-0732">Signal</keyword>
<reference evidence="3 4" key="1">
    <citation type="journal article" date="2022" name="bioRxiv">
        <title>Genomics of Preaxostyla Flagellates Illuminates Evolutionary Transitions and the Path Towards Mitochondrial Loss.</title>
        <authorList>
            <person name="Novak L.V.F."/>
            <person name="Treitli S.C."/>
            <person name="Pyrih J."/>
            <person name="Halakuc P."/>
            <person name="Pipaliya S.V."/>
            <person name="Vacek V."/>
            <person name="Brzon O."/>
            <person name="Soukal P."/>
            <person name="Eme L."/>
            <person name="Dacks J.B."/>
            <person name="Karnkowska A."/>
            <person name="Elias M."/>
            <person name="Hampl V."/>
        </authorList>
    </citation>
    <scope>NUCLEOTIDE SEQUENCE [LARGE SCALE GENOMIC DNA]</scope>
    <source>
        <strain evidence="3">NAU3</strain>
        <tissue evidence="3">Gut</tissue>
    </source>
</reference>
<evidence type="ECO:0000313" key="3">
    <source>
        <dbReference type="EMBL" id="KAK2955039.1"/>
    </source>
</evidence>
<feature type="chain" id="PRO_5047246157" evidence="2">
    <location>
        <begin position="22"/>
        <end position="294"/>
    </location>
</feature>
<sequence>MFWRSVLTAVLQCLTNTWVTSDHRCRKLWKNIKPHWVTFVIDFEPLPVTPKQYYQGMETREQCLHWILVKFHKAATTLLKQGIAPKLLSHMDQTESDSFLFSDLKILFVCLRMRRVRVLHFHHPLLEEGLEDAAEMVSFHNNEPIADYAKKVLIHRPIASKLIPLIKFRREYWPNVSRRFTEFYSKGNSEDDDGCSSEAENPIDVEKAAEKRARRARSREDSWSHIPHSGDEDENEKEEEYQSEAPNENENDGEEEQSQSEASDEYESSSDLPSDAYLSEHEDDQRRTARQRRR</sequence>